<dbReference type="InterPro" id="IPR036457">
    <property type="entry name" value="PPM-type-like_dom_sf"/>
</dbReference>
<dbReference type="SMART" id="SM00331">
    <property type="entry name" value="PP2C_SIG"/>
    <property type="match status" value="1"/>
</dbReference>
<organism evidence="2 3">
    <name type="scientific">Micromonospora zhanjiangensis</name>
    <dbReference type="NCBI Taxonomy" id="1522057"/>
    <lineage>
        <taxon>Bacteria</taxon>
        <taxon>Bacillati</taxon>
        <taxon>Actinomycetota</taxon>
        <taxon>Actinomycetes</taxon>
        <taxon>Micromonosporales</taxon>
        <taxon>Micromonosporaceae</taxon>
        <taxon>Micromonospora</taxon>
    </lineage>
</organism>
<comment type="caution">
    <text evidence="2">The sequence shown here is derived from an EMBL/GenBank/DDBJ whole genome shotgun (WGS) entry which is preliminary data.</text>
</comment>
<evidence type="ECO:0000313" key="3">
    <source>
        <dbReference type="Proteomes" id="UP001595868"/>
    </source>
</evidence>
<dbReference type="Pfam" id="PF13672">
    <property type="entry name" value="PP2C_2"/>
    <property type="match status" value="1"/>
</dbReference>
<evidence type="ECO:0000313" key="2">
    <source>
        <dbReference type="EMBL" id="MFC4110152.1"/>
    </source>
</evidence>
<dbReference type="PANTHER" id="PTHR47992">
    <property type="entry name" value="PROTEIN PHOSPHATASE"/>
    <property type="match status" value="1"/>
</dbReference>
<sequence>MSLILRTTELSDPGLVRSNNEDSAYAGDRLIVVADGVGGLPAGEVASDIAIRVLAGLDTGPVDDPVAALRDALDAANREVGAAAGTDPASEGMGTTLTAALLAGDRLAVAHVGDSRCYLLRGGELHRLTRDDTFVQALVDQGVLTPEQARQHPQRSLVTQVVRGAQITPSHTALTVQPGDRLLVCSDGLSDVVSDPVIALTLLGCPDRDQCAEQLIKLTHQGGAPDNVTVVLADVVPATA</sequence>
<dbReference type="InterPro" id="IPR015655">
    <property type="entry name" value="PP2C"/>
</dbReference>
<dbReference type="Gene3D" id="3.60.40.10">
    <property type="entry name" value="PPM-type phosphatase domain"/>
    <property type="match status" value="1"/>
</dbReference>
<dbReference type="SUPFAM" id="SSF81606">
    <property type="entry name" value="PP2C-like"/>
    <property type="match status" value="1"/>
</dbReference>
<proteinExistence type="predicted"/>
<dbReference type="CDD" id="cd00143">
    <property type="entry name" value="PP2Cc"/>
    <property type="match status" value="1"/>
</dbReference>
<dbReference type="EC" id="3.1.3.16" evidence="2"/>
<reference evidence="3" key="1">
    <citation type="journal article" date="2019" name="Int. J. Syst. Evol. Microbiol.">
        <title>The Global Catalogue of Microorganisms (GCM) 10K type strain sequencing project: providing services to taxonomists for standard genome sequencing and annotation.</title>
        <authorList>
            <consortium name="The Broad Institute Genomics Platform"/>
            <consortium name="The Broad Institute Genome Sequencing Center for Infectious Disease"/>
            <person name="Wu L."/>
            <person name="Ma J."/>
        </authorList>
    </citation>
    <scope>NUCLEOTIDE SEQUENCE [LARGE SCALE GENOMIC DNA]</scope>
    <source>
        <strain evidence="3">2902at01</strain>
    </source>
</reference>
<evidence type="ECO:0000259" key="1">
    <source>
        <dbReference type="PROSITE" id="PS51746"/>
    </source>
</evidence>
<dbReference type="InterPro" id="IPR001932">
    <property type="entry name" value="PPM-type_phosphatase-like_dom"/>
</dbReference>
<dbReference type="GO" id="GO:0004722">
    <property type="term" value="F:protein serine/threonine phosphatase activity"/>
    <property type="evidence" value="ECO:0007669"/>
    <property type="project" value="UniProtKB-EC"/>
</dbReference>
<gene>
    <name evidence="2" type="ORF">ACFOX0_30050</name>
</gene>
<accession>A0ABV8KWP0</accession>
<protein>
    <submittedName>
        <fullName evidence="2">PP2C family protein-serine/threonine phosphatase</fullName>
        <ecNumber evidence="2">3.1.3.16</ecNumber>
    </submittedName>
</protein>
<dbReference type="PROSITE" id="PS51746">
    <property type="entry name" value="PPM_2"/>
    <property type="match status" value="1"/>
</dbReference>
<dbReference type="EMBL" id="JBHSBN010000034">
    <property type="protein sequence ID" value="MFC4110152.1"/>
    <property type="molecule type" value="Genomic_DNA"/>
</dbReference>
<keyword evidence="2" id="KW-0378">Hydrolase</keyword>
<dbReference type="Proteomes" id="UP001595868">
    <property type="component" value="Unassembled WGS sequence"/>
</dbReference>
<dbReference type="SMART" id="SM00332">
    <property type="entry name" value="PP2Cc"/>
    <property type="match status" value="1"/>
</dbReference>
<keyword evidence="3" id="KW-1185">Reference proteome</keyword>
<name>A0ABV8KWP0_9ACTN</name>
<feature type="domain" description="PPM-type phosphatase" evidence="1">
    <location>
        <begin position="6"/>
        <end position="235"/>
    </location>
</feature>
<dbReference type="RefSeq" id="WP_377552322.1">
    <property type="nucleotide sequence ID" value="NZ_JBHSBN010000034.1"/>
</dbReference>